<evidence type="ECO:0000256" key="1">
    <source>
        <dbReference type="SAM" id="MobiDB-lite"/>
    </source>
</evidence>
<dbReference type="eggNOG" id="ENOG502SDSU">
    <property type="taxonomic scope" value="Eukaryota"/>
</dbReference>
<dbReference type="HOGENOM" id="CLU_342714_0_0_1"/>
<dbReference type="KEGG" id="ehx:EMIHUDRAFT_200108"/>
<feature type="compositionally biased region" description="Low complexity" evidence="1">
    <location>
        <begin position="143"/>
        <end position="155"/>
    </location>
</feature>
<evidence type="ECO:0008006" key="4">
    <source>
        <dbReference type="Google" id="ProtNLM"/>
    </source>
</evidence>
<feature type="region of interest" description="Disordered" evidence="1">
    <location>
        <begin position="134"/>
        <end position="155"/>
    </location>
</feature>
<evidence type="ECO:0000313" key="3">
    <source>
        <dbReference type="Proteomes" id="UP000013827"/>
    </source>
</evidence>
<dbReference type="Gene3D" id="3.40.50.2000">
    <property type="entry name" value="Glycogen Phosphorylase B"/>
    <property type="match status" value="1"/>
</dbReference>
<dbReference type="RefSeq" id="XP_005792008.1">
    <property type="nucleotide sequence ID" value="XM_005791951.1"/>
</dbReference>
<dbReference type="Proteomes" id="UP000013827">
    <property type="component" value="Unassembled WGS sequence"/>
</dbReference>
<keyword evidence="3" id="KW-1185">Reference proteome</keyword>
<reference evidence="3" key="1">
    <citation type="journal article" date="2013" name="Nature">
        <title>Pan genome of the phytoplankton Emiliania underpins its global distribution.</title>
        <authorList>
            <person name="Read B.A."/>
            <person name="Kegel J."/>
            <person name="Klute M.J."/>
            <person name="Kuo A."/>
            <person name="Lefebvre S.C."/>
            <person name="Maumus F."/>
            <person name="Mayer C."/>
            <person name="Miller J."/>
            <person name="Monier A."/>
            <person name="Salamov A."/>
            <person name="Young J."/>
            <person name="Aguilar M."/>
            <person name="Claverie J.M."/>
            <person name="Frickenhaus S."/>
            <person name="Gonzalez K."/>
            <person name="Herman E.K."/>
            <person name="Lin Y.C."/>
            <person name="Napier J."/>
            <person name="Ogata H."/>
            <person name="Sarno A.F."/>
            <person name="Shmutz J."/>
            <person name="Schroeder D."/>
            <person name="de Vargas C."/>
            <person name="Verret F."/>
            <person name="von Dassow P."/>
            <person name="Valentin K."/>
            <person name="Van de Peer Y."/>
            <person name="Wheeler G."/>
            <person name="Dacks J.B."/>
            <person name="Delwiche C.F."/>
            <person name="Dyhrman S.T."/>
            <person name="Glockner G."/>
            <person name="John U."/>
            <person name="Richards T."/>
            <person name="Worden A.Z."/>
            <person name="Zhang X."/>
            <person name="Grigoriev I.V."/>
            <person name="Allen A.E."/>
            <person name="Bidle K."/>
            <person name="Borodovsky M."/>
            <person name="Bowler C."/>
            <person name="Brownlee C."/>
            <person name="Cock J.M."/>
            <person name="Elias M."/>
            <person name="Gladyshev V.N."/>
            <person name="Groth M."/>
            <person name="Guda C."/>
            <person name="Hadaegh A."/>
            <person name="Iglesias-Rodriguez M.D."/>
            <person name="Jenkins J."/>
            <person name="Jones B.M."/>
            <person name="Lawson T."/>
            <person name="Leese F."/>
            <person name="Lindquist E."/>
            <person name="Lobanov A."/>
            <person name="Lomsadze A."/>
            <person name="Malik S.B."/>
            <person name="Marsh M.E."/>
            <person name="Mackinder L."/>
            <person name="Mock T."/>
            <person name="Mueller-Roeber B."/>
            <person name="Pagarete A."/>
            <person name="Parker M."/>
            <person name="Probert I."/>
            <person name="Quesneville H."/>
            <person name="Raines C."/>
            <person name="Rensing S.A."/>
            <person name="Riano-Pachon D.M."/>
            <person name="Richier S."/>
            <person name="Rokitta S."/>
            <person name="Shiraiwa Y."/>
            <person name="Soanes D.M."/>
            <person name="van der Giezen M."/>
            <person name="Wahlund T.M."/>
            <person name="Williams B."/>
            <person name="Wilson W."/>
            <person name="Wolfe G."/>
            <person name="Wurch L.L."/>
        </authorList>
    </citation>
    <scope>NUCLEOTIDE SEQUENCE</scope>
</reference>
<proteinExistence type="predicted"/>
<protein>
    <recommendedName>
        <fullName evidence="4">O-GlcNAc transferase C-terminal domain-containing protein</fullName>
    </recommendedName>
</protein>
<dbReference type="Gene3D" id="3.40.50.11380">
    <property type="match status" value="1"/>
</dbReference>
<feature type="compositionally biased region" description="Basic residues" evidence="1">
    <location>
        <begin position="202"/>
        <end position="213"/>
    </location>
</feature>
<dbReference type="AlphaFoldDB" id="A0A0D3KUZ4"/>
<dbReference type="PaxDb" id="2903-EOD39579"/>
<sequence length="827" mass="89459">MPSMQRARGPETPTFAAVIGASAASASAAAAAKLDVNIKNPFFSELRAKAADAASLDTLIGLVKSEFLRSFLHEVKYLLFDFCLEGMSGREAAFAKLLHFQKAHAIFEAHQPRMNSLEISVFLSIAPLLTSGQPPSGLEASNSAPRRSAMGAAGAAPSSAAAAATAAKVPAPDAADGAEGGKELDWSAMEELVAQEEESKSKAAKRKKKKKKKSTDSTFAAVTGANAAAASALAAQAGLEIDMDQPFFSELRDKVADAATLDALIGLIESEFLRAFFHEIKHLQFDAYFHQADDAAKLSHFERACALVEAHTSRATSLETNVLARSTCHNQLPCTGGTRKQLISRWHHAIRALLDRSSLGALLNPAQPAPPPRTRPRIRVGFFAIDRLECFSAVYRGQARIVTLLDRRRFETCLIVSSALAGSHPDLPEAGALWEAVDQRVGCADVREALQKVAALELDVLVYPEIGLHPWTCIMAYARLAPVQVTTWGHALTSGIPTIDFYFSSAWFEAEGAQEHYSETLVLMRSLSCCLPAFHFTGAPLEEALSLLPPPPAKLVCCLQPSLTLNMPFVRRTLPRILSRVPTAVFLFLQDGMSAKTLTAISQALDGNALFLPRGPAGWLRKYISRCAVFLDAHPCGSCNAMLLDAFLEGRVIVTLPGPDLQGRFAQGFYRKMGLTDPIAATEDAYVEQSVRYLVDVAERRRIERLIARRRGALVDERDSVSEWGNTLELVCKPWVQLIPPPSRLQAAREWLKSRCLPSRASAAALRCLPASDARVDEQAAPAADCPPAPGDQDSPPGVHREVKLAPNEPPAASAEVLHAEQSWSEC</sequence>
<dbReference type="GeneID" id="17284850"/>
<evidence type="ECO:0000313" key="2">
    <source>
        <dbReference type="EnsemblProtists" id="EOD39579"/>
    </source>
</evidence>
<accession>A0A0D3KUZ4</accession>
<name>A0A0D3KUZ4_EMIH1</name>
<feature type="region of interest" description="Disordered" evidence="1">
    <location>
        <begin position="195"/>
        <end position="217"/>
    </location>
</feature>
<organism evidence="2 3">
    <name type="scientific">Emiliania huxleyi (strain CCMP1516)</name>
    <dbReference type="NCBI Taxonomy" id="280463"/>
    <lineage>
        <taxon>Eukaryota</taxon>
        <taxon>Haptista</taxon>
        <taxon>Haptophyta</taxon>
        <taxon>Prymnesiophyceae</taxon>
        <taxon>Isochrysidales</taxon>
        <taxon>Noelaerhabdaceae</taxon>
        <taxon>Emiliania</taxon>
    </lineage>
</organism>
<dbReference type="STRING" id="2903.R1G1A1"/>
<reference evidence="2" key="2">
    <citation type="submission" date="2024-10" db="UniProtKB">
        <authorList>
            <consortium name="EnsemblProtists"/>
        </authorList>
    </citation>
    <scope>IDENTIFICATION</scope>
</reference>
<dbReference type="EnsemblProtists" id="EOD39579">
    <property type="protein sequence ID" value="EOD39579"/>
    <property type="gene ID" value="EMIHUDRAFT_200108"/>
</dbReference>
<feature type="region of interest" description="Disordered" evidence="1">
    <location>
        <begin position="778"/>
        <end position="827"/>
    </location>
</feature>